<evidence type="ECO:0000256" key="6">
    <source>
        <dbReference type="ARBA" id="ARBA00022605"/>
    </source>
</evidence>
<evidence type="ECO:0000256" key="4">
    <source>
        <dbReference type="ARBA" id="ARBA00012572"/>
    </source>
</evidence>
<evidence type="ECO:0000256" key="7">
    <source>
        <dbReference type="ARBA" id="ARBA00022822"/>
    </source>
</evidence>
<reference evidence="12 13" key="1">
    <citation type="submission" date="2015-05" db="EMBL/GenBank/DDBJ databases">
        <title>Whole genome sequence and identification of bacterial endophytes from Costus igneus.</title>
        <authorList>
            <person name="Lee Y.P."/>
            <person name="Gan H.M."/>
            <person name="Eng W."/>
            <person name="Wheatley M.S."/>
            <person name="Caraballo A."/>
            <person name="Polter S."/>
            <person name="Savka M.A."/>
            <person name="Hudson A.O."/>
        </authorList>
    </citation>
    <scope>NUCLEOTIDE SEQUENCE [LARGE SCALE GENOMIC DNA]</scope>
    <source>
        <strain evidence="12 13">RIT379</strain>
    </source>
</reference>
<dbReference type="OrthoDB" id="9786954at2"/>
<dbReference type="AlphaFoldDB" id="A0A0J1IQ05"/>
<evidence type="ECO:0000256" key="3">
    <source>
        <dbReference type="ARBA" id="ARBA00007571"/>
    </source>
</evidence>
<dbReference type="EC" id="5.3.1.24" evidence="4 10"/>
<dbReference type="PANTHER" id="PTHR42894">
    <property type="entry name" value="N-(5'-PHOSPHORIBOSYL)ANTHRANILATE ISOMERASE"/>
    <property type="match status" value="1"/>
</dbReference>
<organism evidence="12 13">
    <name type="scientific">Niallia circulans</name>
    <name type="common">Bacillus circulans</name>
    <dbReference type="NCBI Taxonomy" id="1397"/>
    <lineage>
        <taxon>Bacteria</taxon>
        <taxon>Bacillati</taxon>
        <taxon>Bacillota</taxon>
        <taxon>Bacilli</taxon>
        <taxon>Bacillales</taxon>
        <taxon>Bacillaceae</taxon>
        <taxon>Niallia</taxon>
    </lineage>
</organism>
<dbReference type="RefSeq" id="WP_047940590.1">
    <property type="nucleotide sequence ID" value="NZ_JABRVN010000344.1"/>
</dbReference>
<evidence type="ECO:0000256" key="10">
    <source>
        <dbReference type="HAMAP-Rule" id="MF_00135"/>
    </source>
</evidence>
<keyword evidence="6 10" id="KW-0028">Amino-acid biosynthesis</keyword>
<keyword evidence="8 10" id="KW-0057">Aromatic amino acid biosynthesis</keyword>
<dbReference type="FunFam" id="3.20.20.70:FF:000075">
    <property type="entry name" value="Tryptophan biosynthesis protein TRP1"/>
    <property type="match status" value="1"/>
</dbReference>
<keyword evidence="9 10" id="KW-0413">Isomerase</keyword>
<dbReference type="Gene3D" id="3.20.20.70">
    <property type="entry name" value="Aldolase class I"/>
    <property type="match status" value="1"/>
</dbReference>
<evidence type="ECO:0000256" key="8">
    <source>
        <dbReference type="ARBA" id="ARBA00023141"/>
    </source>
</evidence>
<evidence type="ECO:0000259" key="11">
    <source>
        <dbReference type="Pfam" id="PF00697"/>
    </source>
</evidence>
<proteinExistence type="inferred from homology"/>
<gene>
    <name evidence="10" type="primary">trpF</name>
    <name evidence="12" type="ORF">ABW02_03905</name>
</gene>
<name>A0A0J1IQ05_NIACI</name>
<dbReference type="PANTHER" id="PTHR42894:SF1">
    <property type="entry name" value="N-(5'-PHOSPHORIBOSYL)ANTHRANILATE ISOMERASE"/>
    <property type="match status" value="1"/>
</dbReference>
<dbReference type="EMBL" id="LDPH01000002">
    <property type="protein sequence ID" value="KLV28037.1"/>
    <property type="molecule type" value="Genomic_DNA"/>
</dbReference>
<dbReference type="GO" id="GO:0000162">
    <property type="term" value="P:L-tryptophan biosynthetic process"/>
    <property type="evidence" value="ECO:0007669"/>
    <property type="project" value="UniProtKB-UniRule"/>
</dbReference>
<dbReference type="CDD" id="cd00405">
    <property type="entry name" value="PRAI"/>
    <property type="match status" value="1"/>
</dbReference>
<keyword evidence="7 10" id="KW-0822">Tryptophan biosynthesis</keyword>
<dbReference type="GO" id="GO:0004640">
    <property type="term" value="F:phosphoribosylanthranilate isomerase activity"/>
    <property type="evidence" value="ECO:0007669"/>
    <property type="project" value="UniProtKB-UniRule"/>
</dbReference>
<comment type="similarity">
    <text evidence="3 10">Belongs to the TrpF family.</text>
</comment>
<comment type="pathway">
    <text evidence="2 10">Amino-acid biosynthesis; L-tryptophan biosynthesis; L-tryptophan from chorismate: step 3/5.</text>
</comment>
<comment type="caution">
    <text evidence="12">The sequence shown here is derived from an EMBL/GenBank/DDBJ whole genome shotgun (WGS) entry which is preliminary data.</text>
</comment>
<evidence type="ECO:0000256" key="5">
    <source>
        <dbReference type="ARBA" id="ARBA00022272"/>
    </source>
</evidence>
<dbReference type="PATRIC" id="fig|1397.4.peg.2067"/>
<comment type="catalytic activity">
    <reaction evidence="1 10">
        <text>N-(5-phospho-beta-D-ribosyl)anthranilate = 1-(2-carboxyphenylamino)-1-deoxy-D-ribulose 5-phosphate</text>
        <dbReference type="Rhea" id="RHEA:21540"/>
        <dbReference type="ChEBI" id="CHEBI:18277"/>
        <dbReference type="ChEBI" id="CHEBI:58613"/>
        <dbReference type="EC" id="5.3.1.24"/>
    </reaction>
</comment>
<protein>
    <recommendedName>
        <fullName evidence="5 10">N-(5'-phosphoribosyl)anthranilate isomerase</fullName>
        <shortName evidence="10">PRAI</shortName>
        <ecNumber evidence="4 10">5.3.1.24</ecNumber>
    </recommendedName>
</protein>
<dbReference type="Pfam" id="PF00697">
    <property type="entry name" value="PRAI"/>
    <property type="match status" value="1"/>
</dbReference>
<dbReference type="InterPro" id="IPR044643">
    <property type="entry name" value="TrpF_fam"/>
</dbReference>
<dbReference type="SUPFAM" id="SSF51366">
    <property type="entry name" value="Ribulose-phoshate binding barrel"/>
    <property type="match status" value="1"/>
</dbReference>
<accession>A0A0J1IQ05</accession>
<dbReference type="InterPro" id="IPR001240">
    <property type="entry name" value="PRAI_dom"/>
</dbReference>
<dbReference type="HAMAP" id="MF_00135">
    <property type="entry name" value="PRAI"/>
    <property type="match status" value="1"/>
</dbReference>
<dbReference type="UniPathway" id="UPA00035">
    <property type="reaction ID" value="UER00042"/>
</dbReference>
<evidence type="ECO:0000256" key="1">
    <source>
        <dbReference type="ARBA" id="ARBA00001164"/>
    </source>
</evidence>
<evidence type="ECO:0000256" key="9">
    <source>
        <dbReference type="ARBA" id="ARBA00023235"/>
    </source>
</evidence>
<evidence type="ECO:0000313" key="13">
    <source>
        <dbReference type="Proteomes" id="UP000036045"/>
    </source>
</evidence>
<keyword evidence="13" id="KW-1185">Reference proteome</keyword>
<feature type="domain" description="N-(5'phosphoribosyl) anthranilate isomerase (PRAI)" evidence="11">
    <location>
        <begin position="3"/>
        <end position="196"/>
    </location>
</feature>
<dbReference type="InterPro" id="IPR011060">
    <property type="entry name" value="RibuloseP-bd_barrel"/>
</dbReference>
<dbReference type="Proteomes" id="UP000036045">
    <property type="component" value="Unassembled WGS sequence"/>
</dbReference>
<dbReference type="InterPro" id="IPR013785">
    <property type="entry name" value="Aldolase_TIM"/>
</dbReference>
<evidence type="ECO:0000313" key="12">
    <source>
        <dbReference type="EMBL" id="KLV28037.1"/>
    </source>
</evidence>
<sequence>MNVKICGITTIEAAACAVSYGASAIGFVFANSKRKISEKQAKDIIATLPKDLMKVGVFVNESKENIMKIVNVTGINVIQLHGDETAEFAASFSLPIIKAFSISTPEDLKQVAAYPCDYALLDSPRGKYHGGNGIAFDWNLLKGYDFGNKKVILAGGLNENNLTEAIETTHPFMVDVSSGVETDGEKDLEKIRVFLELAKTVQI</sequence>
<evidence type="ECO:0000256" key="2">
    <source>
        <dbReference type="ARBA" id="ARBA00004664"/>
    </source>
</evidence>